<dbReference type="PANTHER" id="PTHR45630">
    <property type="entry name" value="CATION-TRANSPORTING ATPASE-RELATED"/>
    <property type="match status" value="1"/>
</dbReference>
<evidence type="ECO:0000256" key="7">
    <source>
        <dbReference type="SAM" id="Phobius"/>
    </source>
</evidence>
<proteinExistence type="predicted"/>
<keyword evidence="6" id="KW-1278">Translocase</keyword>
<evidence type="ECO:0000256" key="6">
    <source>
        <dbReference type="ARBA" id="ARBA00022967"/>
    </source>
</evidence>
<dbReference type="Pfam" id="PF00122">
    <property type="entry name" value="E1-E2_ATPase"/>
    <property type="match status" value="1"/>
</dbReference>
<keyword evidence="2" id="KW-0479">Metal-binding</keyword>
<dbReference type="Gene3D" id="2.70.150.10">
    <property type="entry name" value="Calcium-transporting ATPase, cytoplasmic transduction domain A"/>
    <property type="match status" value="1"/>
</dbReference>
<evidence type="ECO:0000256" key="3">
    <source>
        <dbReference type="ARBA" id="ARBA00022741"/>
    </source>
</evidence>
<dbReference type="EMBL" id="QZWG01000002">
    <property type="protein sequence ID" value="RZC25418.1"/>
    <property type="molecule type" value="Genomic_DNA"/>
</dbReference>
<dbReference type="GO" id="GO:0006874">
    <property type="term" value="P:intracellular calcium ion homeostasis"/>
    <property type="evidence" value="ECO:0007669"/>
    <property type="project" value="TreeGrafter"/>
</dbReference>
<evidence type="ECO:0000313" key="10">
    <source>
        <dbReference type="Proteomes" id="UP000289340"/>
    </source>
</evidence>
<gene>
    <name evidence="9" type="ORF">D0Y65_004213</name>
</gene>
<keyword evidence="4" id="KW-0067">ATP-binding</keyword>
<dbReference type="PANTHER" id="PTHR45630:SF7">
    <property type="entry name" value="ENDOPLASMIC RETICULUM TRANSMEMBRANE HELIX TRANSLOCASE"/>
    <property type="match status" value="1"/>
</dbReference>
<evidence type="ECO:0000256" key="5">
    <source>
        <dbReference type="ARBA" id="ARBA00022842"/>
    </source>
</evidence>
<dbReference type="InterPro" id="IPR006544">
    <property type="entry name" value="P-type_TPase_V"/>
</dbReference>
<dbReference type="GO" id="GO:0019829">
    <property type="term" value="F:ATPase-coupled monoatomic cation transmembrane transporter activity"/>
    <property type="evidence" value="ECO:0007669"/>
    <property type="project" value="TreeGrafter"/>
</dbReference>
<evidence type="ECO:0000256" key="4">
    <source>
        <dbReference type="ARBA" id="ARBA00022840"/>
    </source>
</evidence>
<organism evidence="9 10">
    <name type="scientific">Glycine soja</name>
    <name type="common">Wild soybean</name>
    <dbReference type="NCBI Taxonomy" id="3848"/>
    <lineage>
        <taxon>Eukaryota</taxon>
        <taxon>Viridiplantae</taxon>
        <taxon>Streptophyta</taxon>
        <taxon>Embryophyta</taxon>
        <taxon>Tracheophyta</taxon>
        <taxon>Spermatophyta</taxon>
        <taxon>Magnoliopsida</taxon>
        <taxon>eudicotyledons</taxon>
        <taxon>Gunneridae</taxon>
        <taxon>Pentapetalae</taxon>
        <taxon>rosids</taxon>
        <taxon>fabids</taxon>
        <taxon>Fabales</taxon>
        <taxon>Fabaceae</taxon>
        <taxon>Papilionoideae</taxon>
        <taxon>50 kb inversion clade</taxon>
        <taxon>NPAAA clade</taxon>
        <taxon>indigoferoid/millettioid clade</taxon>
        <taxon>Phaseoleae</taxon>
        <taxon>Glycine</taxon>
        <taxon>Glycine subgen. Soja</taxon>
    </lineage>
</organism>
<keyword evidence="7" id="KW-1133">Transmembrane helix</keyword>
<dbReference type="AlphaFoldDB" id="A0A445LQ33"/>
<dbReference type="GO" id="GO:0005789">
    <property type="term" value="C:endoplasmic reticulum membrane"/>
    <property type="evidence" value="ECO:0007669"/>
    <property type="project" value="TreeGrafter"/>
</dbReference>
<name>A0A445LQ33_GLYSO</name>
<dbReference type="Proteomes" id="UP000289340">
    <property type="component" value="Chromosome 2"/>
</dbReference>
<dbReference type="GO" id="GO:0005524">
    <property type="term" value="F:ATP binding"/>
    <property type="evidence" value="ECO:0007669"/>
    <property type="project" value="UniProtKB-KW"/>
</dbReference>
<accession>A0A445LQ33</accession>
<dbReference type="GO" id="GO:0046872">
    <property type="term" value="F:metal ion binding"/>
    <property type="evidence" value="ECO:0007669"/>
    <property type="project" value="UniProtKB-KW"/>
</dbReference>
<comment type="caution">
    <text evidence="9">The sequence shown here is derived from an EMBL/GenBank/DDBJ whole genome shotgun (WGS) entry which is preliminary data.</text>
</comment>
<keyword evidence="7" id="KW-0472">Membrane</keyword>
<evidence type="ECO:0000259" key="8">
    <source>
        <dbReference type="Pfam" id="PF00122"/>
    </source>
</evidence>
<dbReference type="SUPFAM" id="SSF81653">
    <property type="entry name" value="Calcium ATPase, transduction domain A"/>
    <property type="match status" value="1"/>
</dbReference>
<dbReference type="InterPro" id="IPR059000">
    <property type="entry name" value="ATPase_P-type_domA"/>
</dbReference>
<evidence type="ECO:0000313" key="9">
    <source>
        <dbReference type="EMBL" id="RZC25418.1"/>
    </source>
</evidence>
<evidence type="ECO:0000256" key="2">
    <source>
        <dbReference type="ARBA" id="ARBA00022723"/>
    </source>
</evidence>
<keyword evidence="7" id="KW-0812">Transmembrane</keyword>
<dbReference type="InterPro" id="IPR008250">
    <property type="entry name" value="ATPase_P-typ_transduc_dom_A_sf"/>
</dbReference>
<feature type="domain" description="P-type ATPase A" evidence="8">
    <location>
        <begin position="103"/>
        <end position="195"/>
    </location>
</feature>
<keyword evidence="10" id="KW-1185">Reference proteome</keyword>
<reference evidence="9 10" key="1">
    <citation type="submission" date="2018-09" db="EMBL/GenBank/DDBJ databases">
        <title>A high-quality reference genome of wild soybean provides a powerful tool to mine soybean genomes.</title>
        <authorList>
            <person name="Xie M."/>
            <person name="Chung C.Y.L."/>
            <person name="Li M.-W."/>
            <person name="Wong F.-L."/>
            <person name="Chan T.-F."/>
            <person name="Lam H.-M."/>
        </authorList>
    </citation>
    <scope>NUCLEOTIDE SEQUENCE [LARGE SCALE GENOMIC DNA]</scope>
    <source>
        <strain evidence="10">cv. W05</strain>
        <tissue evidence="9">Hypocotyl of etiolated seedlings</tissue>
    </source>
</reference>
<dbReference type="GO" id="GO:0015662">
    <property type="term" value="F:P-type ion transporter activity"/>
    <property type="evidence" value="ECO:0007669"/>
    <property type="project" value="TreeGrafter"/>
</dbReference>
<evidence type="ECO:0000256" key="1">
    <source>
        <dbReference type="ARBA" id="ARBA00004141"/>
    </source>
</evidence>
<sequence>MLRSRLSCPESNSGFHWFLELGSAVIAIALLDALPPLRHDTAMKTENNGGSSTHVRECITIICACSLFTLFMLFMFESTMAKSRLKTLTELRRVRVDSQILMVHRYGKWVKVSGTELLPEDVVSIGRSSGQNGEEKSVPADMLLLAGSVIVNEAILTGESTPQWKISIAGRGMEETLSARQDKNHVLFGGTKILQHTPDK</sequence>
<comment type="subcellular location">
    <subcellularLocation>
        <location evidence="1">Membrane</location>
        <topology evidence="1">Multi-pass membrane protein</topology>
    </subcellularLocation>
</comment>
<feature type="transmembrane region" description="Helical" evidence="7">
    <location>
        <begin position="15"/>
        <end position="34"/>
    </location>
</feature>
<keyword evidence="5" id="KW-0460">Magnesium</keyword>
<feature type="non-terminal residue" evidence="9">
    <location>
        <position position="200"/>
    </location>
</feature>
<dbReference type="FunFam" id="2.70.150.10:FF:000027">
    <property type="entry name" value="Cation-transporting ATPase"/>
    <property type="match status" value="1"/>
</dbReference>
<protein>
    <submittedName>
        <fullName evidence="9">Putative manganese-transporting ATPase PDR2</fullName>
    </submittedName>
</protein>
<keyword evidence="3" id="KW-0547">Nucleotide-binding</keyword>
<feature type="transmembrane region" description="Helical" evidence="7">
    <location>
        <begin position="54"/>
        <end position="76"/>
    </location>
</feature>